<organism evidence="1 2">
    <name type="scientific">Candidatus Liptonbacteria bacterium RIFCSPLOWO2_01_FULL_53_13</name>
    <dbReference type="NCBI Taxonomy" id="1798651"/>
    <lineage>
        <taxon>Bacteria</taxon>
        <taxon>Candidatus Liptoniibacteriota</taxon>
    </lineage>
</organism>
<accession>A0A1G2CJG8</accession>
<evidence type="ECO:0000313" key="1">
    <source>
        <dbReference type="EMBL" id="OGZ00880.1"/>
    </source>
</evidence>
<reference evidence="1 2" key="1">
    <citation type="journal article" date="2016" name="Nat. Commun.">
        <title>Thousands of microbial genomes shed light on interconnected biogeochemical processes in an aquifer system.</title>
        <authorList>
            <person name="Anantharaman K."/>
            <person name="Brown C.T."/>
            <person name="Hug L.A."/>
            <person name="Sharon I."/>
            <person name="Castelle C.J."/>
            <person name="Probst A.J."/>
            <person name="Thomas B.C."/>
            <person name="Singh A."/>
            <person name="Wilkins M.J."/>
            <person name="Karaoz U."/>
            <person name="Brodie E.L."/>
            <person name="Williams K.H."/>
            <person name="Hubbard S.S."/>
            <person name="Banfield J.F."/>
        </authorList>
    </citation>
    <scope>NUCLEOTIDE SEQUENCE [LARGE SCALE GENOMIC DNA]</scope>
</reference>
<gene>
    <name evidence="1" type="ORF">A2946_03915</name>
</gene>
<proteinExistence type="predicted"/>
<dbReference type="EMBL" id="MHLB01000055">
    <property type="protein sequence ID" value="OGZ00880.1"/>
    <property type="molecule type" value="Genomic_DNA"/>
</dbReference>
<dbReference type="AlphaFoldDB" id="A0A1G2CJG8"/>
<comment type="caution">
    <text evidence="1">The sequence shown here is derived from an EMBL/GenBank/DDBJ whole genome shotgun (WGS) entry which is preliminary data.</text>
</comment>
<protein>
    <submittedName>
        <fullName evidence="1">Uncharacterized protein</fullName>
    </submittedName>
</protein>
<name>A0A1G2CJG8_9BACT</name>
<dbReference type="Proteomes" id="UP000178348">
    <property type="component" value="Unassembled WGS sequence"/>
</dbReference>
<sequence length="563" mass="65821">MNSETKNCQNCKSEFTIEPDDFAFYEMMKVPPPTWCPRCRLIRRMAWRGYQKLHKRKCDSTGEQVISVIHPNAPYRVYRQDFWWSDKWDPKSYGKDYDFSKSFFVQFEELLKQVPLPALFTEYTTMVDSDYCNAAATLRNCYLCFNADTSENCAYLNTIEGMKECFDVSFANFNELCYQSVNINKCYKTFYSVDCEECQDVYFSRDCIGCTNCVGCVGLRKKSYHILNQPYTKEEYEKVLAQYDFGSRKSVTDFRIKADAFALKFPRKAFRGRKNERSSGDCLWNCKNVRDSYMVTNGENVRYSQLLKAGPVANAYDYTTFAMNAEQIYECCWVGIQVNNIKFGFWDYKSHDLEYSFGCHGSGNLFGCIGVRGAEYCILNKQYSKEEYVDLVTRIKKQMAEVPYQDKKGREYRYGEYFPSELSPWAYNETNVMDWFPISKAEALAQGFLWRNPDVREYLPATAGLPDHIRDAEDGILKEIFQCTACGKNYRVISMELDFYRHFQIPIPAKCSFCRDNERRVQLNPIAFYDRICAKCSEAIKTTYAPDRPEIVYCEQCYQAEVA</sequence>
<evidence type="ECO:0000313" key="2">
    <source>
        <dbReference type="Proteomes" id="UP000178348"/>
    </source>
</evidence>